<dbReference type="AlphaFoldDB" id="A0A1I4UAH8"/>
<feature type="coiled-coil region" evidence="1">
    <location>
        <begin position="85"/>
        <end position="126"/>
    </location>
</feature>
<organism evidence="2 3">
    <name type="scientific">Methylobacterium pseudosasicola</name>
    <dbReference type="NCBI Taxonomy" id="582667"/>
    <lineage>
        <taxon>Bacteria</taxon>
        <taxon>Pseudomonadati</taxon>
        <taxon>Pseudomonadota</taxon>
        <taxon>Alphaproteobacteria</taxon>
        <taxon>Hyphomicrobiales</taxon>
        <taxon>Methylobacteriaceae</taxon>
        <taxon>Methylobacterium</taxon>
    </lineage>
</organism>
<evidence type="ECO:0000313" key="2">
    <source>
        <dbReference type="EMBL" id="SFM86009.1"/>
    </source>
</evidence>
<gene>
    <name evidence="2" type="ORF">SAMN05192568_106613</name>
</gene>
<keyword evidence="3" id="KW-1185">Reference proteome</keyword>
<name>A0A1I4UAH8_9HYPH</name>
<accession>A0A1I4UAH8</accession>
<proteinExistence type="predicted"/>
<sequence length="175" mass="19157">MTATMNEMFWTQLDARIATNRPSPETPATAEIVRLADAADPAAANPAPSPAEPAAVTPHAVADWTRVLDTISVAKDAAQQQEVRLREQAAVREALAADLQRAQQEILTLETLLRDTQAQAEEAIRDVQARAEARIRDAEDYARAADLRAEAAEDWLRRIEQASRDLLPGDRRAAA</sequence>
<keyword evidence="1" id="KW-0175">Coiled coil</keyword>
<dbReference type="STRING" id="582667.SAMN05192568_106613"/>
<evidence type="ECO:0000313" key="3">
    <source>
        <dbReference type="Proteomes" id="UP000199048"/>
    </source>
</evidence>
<reference evidence="3" key="1">
    <citation type="submission" date="2016-10" db="EMBL/GenBank/DDBJ databases">
        <authorList>
            <person name="Varghese N."/>
            <person name="Submissions S."/>
        </authorList>
    </citation>
    <scope>NUCLEOTIDE SEQUENCE [LARGE SCALE GENOMIC DNA]</scope>
    <source>
        <strain evidence="3">BL36</strain>
    </source>
</reference>
<protein>
    <submittedName>
        <fullName evidence="2">Uncharacterized protein</fullName>
    </submittedName>
</protein>
<dbReference type="Proteomes" id="UP000199048">
    <property type="component" value="Unassembled WGS sequence"/>
</dbReference>
<dbReference type="EMBL" id="FOTK01000066">
    <property type="protein sequence ID" value="SFM86009.1"/>
    <property type="molecule type" value="Genomic_DNA"/>
</dbReference>
<dbReference type="RefSeq" id="WP_244537400.1">
    <property type="nucleotide sequence ID" value="NZ_FOTK01000066.1"/>
</dbReference>
<evidence type="ECO:0000256" key="1">
    <source>
        <dbReference type="SAM" id="Coils"/>
    </source>
</evidence>